<feature type="transmembrane region" description="Helical" evidence="1">
    <location>
        <begin position="71"/>
        <end position="95"/>
    </location>
</feature>
<keyword evidence="1" id="KW-0472">Membrane</keyword>
<keyword evidence="3" id="KW-1185">Reference proteome</keyword>
<organism evidence="2 3">
    <name type="scientific">Frondihabitans sucicola</name>
    <dbReference type="NCBI Taxonomy" id="1268041"/>
    <lineage>
        <taxon>Bacteria</taxon>
        <taxon>Bacillati</taxon>
        <taxon>Actinomycetota</taxon>
        <taxon>Actinomycetes</taxon>
        <taxon>Micrococcales</taxon>
        <taxon>Microbacteriaceae</taxon>
        <taxon>Frondihabitans</taxon>
    </lineage>
</organism>
<keyword evidence="1" id="KW-1133">Transmembrane helix</keyword>
<evidence type="ECO:0000313" key="2">
    <source>
        <dbReference type="EMBL" id="BDZ49569.1"/>
    </source>
</evidence>
<protein>
    <submittedName>
        <fullName evidence="2">Uncharacterized protein</fullName>
    </submittedName>
</protein>
<dbReference type="EMBL" id="AP027732">
    <property type="protein sequence ID" value="BDZ49569.1"/>
    <property type="molecule type" value="Genomic_DNA"/>
</dbReference>
<accession>A0ABM8GMG6</accession>
<feature type="transmembrane region" description="Helical" evidence="1">
    <location>
        <begin position="36"/>
        <end position="59"/>
    </location>
</feature>
<keyword evidence="1" id="KW-0812">Transmembrane</keyword>
<dbReference type="Proteomes" id="UP001321486">
    <property type="component" value="Chromosome"/>
</dbReference>
<evidence type="ECO:0000313" key="3">
    <source>
        <dbReference type="Proteomes" id="UP001321486"/>
    </source>
</evidence>
<feature type="transmembrane region" description="Helical" evidence="1">
    <location>
        <begin position="7"/>
        <end position="24"/>
    </location>
</feature>
<name>A0ABM8GMG6_9MICO</name>
<reference evidence="3" key="1">
    <citation type="journal article" date="2019" name="Int. J. Syst. Evol. Microbiol.">
        <title>The Global Catalogue of Microorganisms (GCM) 10K type strain sequencing project: providing services to taxonomists for standard genome sequencing and annotation.</title>
        <authorList>
            <consortium name="The Broad Institute Genomics Platform"/>
            <consortium name="The Broad Institute Genome Sequencing Center for Infectious Disease"/>
            <person name="Wu L."/>
            <person name="Ma J."/>
        </authorList>
    </citation>
    <scope>NUCLEOTIDE SEQUENCE [LARGE SCALE GENOMIC DNA]</scope>
    <source>
        <strain evidence="3">NBRC 108728</strain>
    </source>
</reference>
<dbReference type="RefSeq" id="WP_286346332.1">
    <property type="nucleotide sequence ID" value="NZ_AP027732.1"/>
</dbReference>
<proteinExistence type="predicted"/>
<evidence type="ECO:0000256" key="1">
    <source>
        <dbReference type="SAM" id="Phobius"/>
    </source>
</evidence>
<gene>
    <name evidence="2" type="ORF">GCM10025867_18100</name>
</gene>
<sequence length="150" mass="16220">MRLARILLVGVGALAILLGAWVMFDTVKPKSIWGLLTWLIAAVILHDGIISPIVVGISVGMRRVGRTIPAGVLAIVQAGVLVGCVFTLIVVPEIIRKAKIPKNYTVLPFDYGTRLGLLWIAVAVLTALVVVVYLRTRRRTPAAVTRFADN</sequence>
<feature type="transmembrane region" description="Helical" evidence="1">
    <location>
        <begin position="115"/>
        <end position="134"/>
    </location>
</feature>